<protein>
    <recommendedName>
        <fullName evidence="6">Protein kinase domain-containing protein</fullName>
    </recommendedName>
</protein>
<evidence type="ECO:0000256" key="4">
    <source>
        <dbReference type="ARBA" id="ARBA00022840"/>
    </source>
</evidence>
<dbReference type="Pfam" id="PF00069">
    <property type="entry name" value="Pkinase"/>
    <property type="match status" value="1"/>
</dbReference>
<keyword evidence="5" id="KW-0472">Membrane</keyword>
<dbReference type="CDD" id="cd14014">
    <property type="entry name" value="STKc_PknB_like"/>
    <property type="match status" value="1"/>
</dbReference>
<dbReference type="EMBL" id="BAAAHQ010000033">
    <property type="protein sequence ID" value="GAA0942340.1"/>
    <property type="molecule type" value="Genomic_DNA"/>
</dbReference>
<feature type="transmembrane region" description="Helical" evidence="5">
    <location>
        <begin position="331"/>
        <end position="352"/>
    </location>
</feature>
<reference evidence="7 8" key="1">
    <citation type="journal article" date="2019" name="Int. J. Syst. Evol. Microbiol.">
        <title>The Global Catalogue of Microorganisms (GCM) 10K type strain sequencing project: providing services to taxonomists for standard genome sequencing and annotation.</title>
        <authorList>
            <consortium name="The Broad Institute Genomics Platform"/>
            <consortium name="The Broad Institute Genome Sequencing Center for Infectious Disease"/>
            <person name="Wu L."/>
            <person name="Ma J."/>
        </authorList>
    </citation>
    <scope>NUCLEOTIDE SEQUENCE [LARGE SCALE GENOMIC DNA]</scope>
    <source>
        <strain evidence="7 8">JCM 11136</strain>
    </source>
</reference>
<organism evidence="7 8">
    <name type="scientific">Nonomuraea longicatena</name>
    <dbReference type="NCBI Taxonomy" id="83682"/>
    <lineage>
        <taxon>Bacteria</taxon>
        <taxon>Bacillati</taxon>
        <taxon>Actinomycetota</taxon>
        <taxon>Actinomycetes</taxon>
        <taxon>Streptosporangiales</taxon>
        <taxon>Streptosporangiaceae</taxon>
        <taxon>Nonomuraea</taxon>
    </lineage>
</organism>
<feature type="domain" description="Protein kinase" evidence="6">
    <location>
        <begin position="13"/>
        <end position="254"/>
    </location>
</feature>
<keyword evidence="4" id="KW-0067">ATP-binding</keyword>
<dbReference type="InterPro" id="IPR011009">
    <property type="entry name" value="Kinase-like_dom_sf"/>
</dbReference>
<gene>
    <name evidence="7" type="ORF">GCM10009560_54860</name>
</gene>
<dbReference type="Proteomes" id="UP001501578">
    <property type="component" value="Unassembled WGS sequence"/>
</dbReference>
<evidence type="ECO:0000259" key="6">
    <source>
        <dbReference type="PROSITE" id="PS50011"/>
    </source>
</evidence>
<keyword evidence="8" id="KW-1185">Reference proteome</keyword>
<evidence type="ECO:0000256" key="5">
    <source>
        <dbReference type="SAM" id="Phobius"/>
    </source>
</evidence>
<dbReference type="Gene3D" id="1.10.510.10">
    <property type="entry name" value="Transferase(Phosphotransferase) domain 1"/>
    <property type="match status" value="1"/>
</dbReference>
<name>A0ABN1QGD8_9ACTN</name>
<keyword evidence="3" id="KW-0418">Kinase</keyword>
<keyword evidence="2" id="KW-0547">Nucleotide-binding</keyword>
<sequence length="512" mass="53363">MSDETTAVIADRYRLEELIGRGAAGEVWRAHDERADWAVAVKILTAGPHTGLTEYVQAVAKVIHPNVAMVLDIGAQDGAPYLVMEYLTGLSLGEELAGHGPLGVVEACDLVGQAASGLDAAHREGIVHGAVDLGSLRRAGGGVLKVTGFGRHPEGAATATPYRAPEQLDGPAVPASDLYALGCVLYELLCSRPPFTGEPDELAALHRGADPEPPTAHRPAIPAELEELILSMLDKDPAARPRSGETVRRRLASIARPGATQRTGPLPAMTDAHGVPVTGLPGSPGEPDLETTDATAATAVHGAPGRAGDTAVYDGPLVEKPADERVQNRRLVIQLVAALAVIGAVTAGFLVLSGRDRPVAAPTSAEPSVPAVTETPSLGTVETVYPTPTPLDPNGVVATFGPGGPDDAVNPPVPRDTTNLRQLPPGGWTRFLSHMEQALSAQQQQDGIGAPLAEETRRRIAEAMAEARQGREEEARQRTLALAADLVRAEQSGELTQGGALSAFLTEWGLRG</sequence>
<dbReference type="Gene3D" id="3.30.200.20">
    <property type="entry name" value="Phosphorylase Kinase, domain 1"/>
    <property type="match status" value="1"/>
</dbReference>
<dbReference type="SUPFAM" id="SSF56112">
    <property type="entry name" value="Protein kinase-like (PK-like)"/>
    <property type="match status" value="1"/>
</dbReference>
<keyword evidence="5" id="KW-1133">Transmembrane helix</keyword>
<keyword evidence="5" id="KW-0812">Transmembrane</keyword>
<comment type="caution">
    <text evidence="7">The sequence shown here is derived from an EMBL/GenBank/DDBJ whole genome shotgun (WGS) entry which is preliminary data.</text>
</comment>
<proteinExistence type="predicted"/>
<dbReference type="InterPro" id="IPR000719">
    <property type="entry name" value="Prot_kinase_dom"/>
</dbReference>
<evidence type="ECO:0000256" key="1">
    <source>
        <dbReference type="ARBA" id="ARBA00022679"/>
    </source>
</evidence>
<dbReference type="PROSITE" id="PS50011">
    <property type="entry name" value="PROTEIN_KINASE_DOM"/>
    <property type="match status" value="1"/>
</dbReference>
<accession>A0ABN1QGD8</accession>
<evidence type="ECO:0000256" key="2">
    <source>
        <dbReference type="ARBA" id="ARBA00022741"/>
    </source>
</evidence>
<evidence type="ECO:0000256" key="3">
    <source>
        <dbReference type="ARBA" id="ARBA00022777"/>
    </source>
</evidence>
<evidence type="ECO:0000313" key="8">
    <source>
        <dbReference type="Proteomes" id="UP001501578"/>
    </source>
</evidence>
<keyword evidence="1" id="KW-0808">Transferase</keyword>
<dbReference type="RefSeq" id="WP_343952947.1">
    <property type="nucleotide sequence ID" value="NZ_BAAAHQ010000033.1"/>
</dbReference>
<dbReference type="PANTHER" id="PTHR43289:SF34">
    <property type="entry name" value="SERINE_THREONINE-PROTEIN KINASE YBDM-RELATED"/>
    <property type="match status" value="1"/>
</dbReference>
<dbReference type="PANTHER" id="PTHR43289">
    <property type="entry name" value="MITOGEN-ACTIVATED PROTEIN KINASE KINASE KINASE 20-RELATED"/>
    <property type="match status" value="1"/>
</dbReference>
<evidence type="ECO:0000313" key="7">
    <source>
        <dbReference type="EMBL" id="GAA0942340.1"/>
    </source>
</evidence>